<reference evidence="1" key="1">
    <citation type="submission" date="2014-11" db="EMBL/GenBank/DDBJ databases">
        <authorList>
            <person name="Amaro Gonzalez C."/>
        </authorList>
    </citation>
    <scope>NUCLEOTIDE SEQUENCE</scope>
</reference>
<proteinExistence type="predicted"/>
<evidence type="ECO:0000313" key="1">
    <source>
        <dbReference type="EMBL" id="JAH21405.1"/>
    </source>
</evidence>
<organism evidence="1">
    <name type="scientific">Anguilla anguilla</name>
    <name type="common">European freshwater eel</name>
    <name type="synonym">Muraena anguilla</name>
    <dbReference type="NCBI Taxonomy" id="7936"/>
    <lineage>
        <taxon>Eukaryota</taxon>
        <taxon>Metazoa</taxon>
        <taxon>Chordata</taxon>
        <taxon>Craniata</taxon>
        <taxon>Vertebrata</taxon>
        <taxon>Euteleostomi</taxon>
        <taxon>Actinopterygii</taxon>
        <taxon>Neopterygii</taxon>
        <taxon>Teleostei</taxon>
        <taxon>Anguilliformes</taxon>
        <taxon>Anguillidae</taxon>
        <taxon>Anguilla</taxon>
    </lineage>
</organism>
<accession>A0A0E9QYT8</accession>
<dbReference type="EMBL" id="GBXM01087172">
    <property type="protein sequence ID" value="JAH21405.1"/>
    <property type="molecule type" value="Transcribed_RNA"/>
</dbReference>
<reference evidence="1" key="2">
    <citation type="journal article" date="2015" name="Fish Shellfish Immunol.">
        <title>Early steps in the European eel (Anguilla anguilla)-Vibrio vulnificus interaction in the gills: Role of the RtxA13 toxin.</title>
        <authorList>
            <person name="Callol A."/>
            <person name="Pajuelo D."/>
            <person name="Ebbesson L."/>
            <person name="Teles M."/>
            <person name="MacKenzie S."/>
            <person name="Amaro C."/>
        </authorList>
    </citation>
    <scope>NUCLEOTIDE SEQUENCE</scope>
</reference>
<name>A0A0E9QYT8_ANGAN</name>
<sequence length="73" mass="7928">MYNVSFPFTCGVVVASSRNFASSHLQASLLISEFLLLGTVEGYASRDPSCGQHHQYDQDIVLHVGWLGAVGSR</sequence>
<protein>
    <submittedName>
        <fullName evidence="1">Uncharacterized protein</fullName>
    </submittedName>
</protein>
<dbReference type="AlphaFoldDB" id="A0A0E9QYT8"/>